<evidence type="ECO:0000256" key="3">
    <source>
        <dbReference type="ARBA" id="ARBA00022692"/>
    </source>
</evidence>
<feature type="region of interest" description="Disordered" evidence="7">
    <location>
        <begin position="1"/>
        <end position="53"/>
    </location>
</feature>
<protein>
    <recommendedName>
        <fullName evidence="6">SURF1-like protein</fullName>
    </recommendedName>
</protein>
<accession>A0A7Y6NPV7</accession>
<evidence type="ECO:0000256" key="4">
    <source>
        <dbReference type="ARBA" id="ARBA00022989"/>
    </source>
</evidence>
<evidence type="ECO:0000256" key="7">
    <source>
        <dbReference type="SAM" id="MobiDB-lite"/>
    </source>
</evidence>
<dbReference type="Pfam" id="PF02104">
    <property type="entry name" value="SURF1"/>
    <property type="match status" value="1"/>
</dbReference>
<dbReference type="InterPro" id="IPR002994">
    <property type="entry name" value="Surf1/Shy1"/>
</dbReference>
<evidence type="ECO:0000256" key="2">
    <source>
        <dbReference type="ARBA" id="ARBA00007165"/>
    </source>
</evidence>
<evidence type="ECO:0000313" key="8">
    <source>
        <dbReference type="EMBL" id="NUZ07034.1"/>
    </source>
</evidence>
<dbReference type="EMBL" id="JABWMJ010000006">
    <property type="protein sequence ID" value="NUZ07034.1"/>
    <property type="molecule type" value="Genomic_DNA"/>
</dbReference>
<dbReference type="Proteomes" id="UP000529637">
    <property type="component" value="Unassembled WGS sequence"/>
</dbReference>
<feature type="compositionally biased region" description="Basic and acidic residues" evidence="7">
    <location>
        <begin position="12"/>
        <end position="22"/>
    </location>
</feature>
<feature type="compositionally biased region" description="Low complexity" evidence="7">
    <location>
        <begin position="1"/>
        <end position="11"/>
    </location>
</feature>
<feature type="transmembrane region" description="Helical" evidence="6">
    <location>
        <begin position="61"/>
        <end position="80"/>
    </location>
</feature>
<dbReference type="PROSITE" id="PS50895">
    <property type="entry name" value="SURF1"/>
    <property type="match status" value="1"/>
</dbReference>
<comment type="similarity">
    <text evidence="2 6">Belongs to the SURF1 family.</text>
</comment>
<proteinExistence type="inferred from homology"/>
<keyword evidence="4 6" id="KW-1133">Transmembrane helix</keyword>
<keyword evidence="6" id="KW-1003">Cell membrane</keyword>
<evidence type="ECO:0000256" key="6">
    <source>
        <dbReference type="RuleBase" id="RU363076"/>
    </source>
</evidence>
<keyword evidence="3 6" id="KW-0812">Transmembrane</keyword>
<dbReference type="CDD" id="cd06662">
    <property type="entry name" value="SURF1"/>
    <property type="match status" value="1"/>
</dbReference>
<evidence type="ECO:0000313" key="9">
    <source>
        <dbReference type="Proteomes" id="UP000529637"/>
    </source>
</evidence>
<evidence type="ECO:0000256" key="1">
    <source>
        <dbReference type="ARBA" id="ARBA00004370"/>
    </source>
</evidence>
<dbReference type="AlphaFoldDB" id="A0A7Y6NPV7"/>
<evidence type="ECO:0000256" key="5">
    <source>
        <dbReference type="ARBA" id="ARBA00023136"/>
    </source>
</evidence>
<keyword evidence="9" id="KW-1185">Reference proteome</keyword>
<comment type="caution">
    <text evidence="8">The sequence shown here is derived from an EMBL/GenBank/DDBJ whole genome shotgun (WGS) entry which is preliminary data.</text>
</comment>
<comment type="subcellular location">
    <subcellularLocation>
        <location evidence="6">Cell membrane</location>
        <topology evidence="6">Multi-pass membrane protein</topology>
    </subcellularLocation>
    <subcellularLocation>
        <location evidence="1">Membrane</location>
    </subcellularLocation>
</comment>
<keyword evidence="5 6" id="KW-0472">Membrane</keyword>
<gene>
    <name evidence="8" type="ORF">HQN59_14810</name>
</gene>
<organism evidence="8 9">
    <name type="scientific">Piscinibacter koreensis</name>
    <dbReference type="NCBI Taxonomy" id="2742824"/>
    <lineage>
        <taxon>Bacteria</taxon>
        <taxon>Pseudomonadati</taxon>
        <taxon>Pseudomonadota</taxon>
        <taxon>Betaproteobacteria</taxon>
        <taxon>Burkholderiales</taxon>
        <taxon>Sphaerotilaceae</taxon>
        <taxon>Piscinibacter</taxon>
    </lineage>
</organism>
<feature type="compositionally biased region" description="Acidic residues" evidence="7">
    <location>
        <begin position="23"/>
        <end position="32"/>
    </location>
</feature>
<name>A0A7Y6NPV7_9BURK</name>
<feature type="transmembrane region" description="Helical" evidence="6">
    <location>
        <begin position="266"/>
        <end position="284"/>
    </location>
</feature>
<dbReference type="InterPro" id="IPR045214">
    <property type="entry name" value="Surf1/Surf4"/>
</dbReference>
<reference evidence="8 9" key="1">
    <citation type="submission" date="2020-06" db="EMBL/GenBank/DDBJ databases">
        <title>Schlegella sp. ID0723 isolated from air conditioner.</title>
        <authorList>
            <person name="Kim D.Y."/>
            <person name="Kim D.-U."/>
        </authorList>
    </citation>
    <scope>NUCLEOTIDE SEQUENCE [LARGE SCALE GENOMIC DNA]</scope>
    <source>
        <strain evidence="8 9">ID0723</strain>
    </source>
</reference>
<dbReference type="PANTHER" id="PTHR23427">
    <property type="entry name" value="SURFEIT LOCUS PROTEIN"/>
    <property type="match status" value="1"/>
</dbReference>
<dbReference type="GO" id="GO:0005886">
    <property type="term" value="C:plasma membrane"/>
    <property type="evidence" value="ECO:0007669"/>
    <property type="project" value="UniProtKB-SubCell"/>
</dbReference>
<dbReference type="PANTHER" id="PTHR23427:SF2">
    <property type="entry name" value="SURFEIT LOCUS PROTEIN 1"/>
    <property type="match status" value="1"/>
</dbReference>
<sequence length="295" mass="31860">MAALGAFAAAAQHEEAGSSERSEDGDEREADDDLHAAGLSAPPPRAVGSGLSTPEPRWRRWTVLVATVLVVALTARLGIWQLDRAAQKTALHELLTARAALPPLRTAELAHDPLGAAAQHYRPVQLEGRWVPEHTIYLENRQLNGVPGFFVVTPLLLASGDAVLVQRGWVARNFADRAAVPPVPTPAGTVTLSGRVAPPPARLYDFAGVASGVIRQNLDLAQFAGETSLRLLPLSVWQLDSTSTPSDGLKRQWSLPVTDVDKHHGYAAQWFALSALAAGLYVWFQLVRPRRRARA</sequence>